<organism evidence="14">
    <name type="scientific">candidate division WOR-3 bacterium</name>
    <dbReference type="NCBI Taxonomy" id="2052148"/>
    <lineage>
        <taxon>Bacteria</taxon>
        <taxon>Bacteria division WOR-3</taxon>
    </lineage>
</organism>
<comment type="function">
    <text evidence="9">Condenses 4-methyl-5-(beta-hydroxyethyl)thiazole monophosphate (THZ-P) and 2-methyl-4-amino-5-hydroxymethyl pyrimidine pyrophosphate (HMP-PP) to form thiamine monophosphate (TMP).</text>
</comment>
<keyword evidence="3 9" id="KW-0479">Metal-binding</keyword>
<feature type="domain" description="ThiD2" evidence="13">
    <location>
        <begin position="4"/>
        <end position="123"/>
    </location>
</feature>
<protein>
    <recommendedName>
        <fullName evidence="9">Thiamine-phosphate synthase</fullName>
        <shortName evidence="9">TP synthase</shortName>
        <shortName evidence="9">TPS</shortName>
        <ecNumber evidence="9">2.5.1.3</ecNumber>
    </recommendedName>
    <alternativeName>
        <fullName evidence="9">Thiamine-phosphate pyrophosphorylase</fullName>
        <shortName evidence="9">TMP pyrophosphorylase</shortName>
        <shortName evidence="9">TMP-PPase</shortName>
    </alternativeName>
</protein>
<evidence type="ECO:0000256" key="10">
    <source>
        <dbReference type="RuleBase" id="RU003826"/>
    </source>
</evidence>
<dbReference type="SUPFAM" id="SSF51391">
    <property type="entry name" value="Thiamin phosphate synthase"/>
    <property type="match status" value="1"/>
</dbReference>
<feature type="domain" description="Thiamine phosphate synthase/TenI" evidence="12">
    <location>
        <begin position="161"/>
        <end position="322"/>
    </location>
</feature>
<evidence type="ECO:0000313" key="14">
    <source>
        <dbReference type="EMBL" id="HGE99565.1"/>
    </source>
</evidence>
<name>A0A7C3UPY0_UNCW3</name>
<dbReference type="AlphaFoldDB" id="A0A7C3UPY0"/>
<comment type="catalytic activity">
    <reaction evidence="7 9 10">
        <text>2-(2-carboxy-4-methylthiazol-5-yl)ethyl phosphate + 4-amino-2-methyl-5-(diphosphooxymethyl)pyrimidine + 2 H(+) = thiamine phosphate + CO2 + diphosphate</text>
        <dbReference type="Rhea" id="RHEA:47848"/>
        <dbReference type="ChEBI" id="CHEBI:15378"/>
        <dbReference type="ChEBI" id="CHEBI:16526"/>
        <dbReference type="ChEBI" id="CHEBI:33019"/>
        <dbReference type="ChEBI" id="CHEBI:37575"/>
        <dbReference type="ChEBI" id="CHEBI:57841"/>
        <dbReference type="ChEBI" id="CHEBI:62890"/>
        <dbReference type="EC" id="2.5.1.3"/>
    </reaction>
</comment>
<dbReference type="InterPro" id="IPR022998">
    <property type="entry name" value="ThiamineP_synth_TenI"/>
</dbReference>
<comment type="catalytic activity">
    <reaction evidence="8 9 10">
        <text>2-[(2R,5Z)-2-carboxy-4-methylthiazol-5(2H)-ylidene]ethyl phosphate + 4-amino-2-methyl-5-(diphosphooxymethyl)pyrimidine + 2 H(+) = thiamine phosphate + CO2 + diphosphate</text>
        <dbReference type="Rhea" id="RHEA:47844"/>
        <dbReference type="ChEBI" id="CHEBI:15378"/>
        <dbReference type="ChEBI" id="CHEBI:16526"/>
        <dbReference type="ChEBI" id="CHEBI:33019"/>
        <dbReference type="ChEBI" id="CHEBI:37575"/>
        <dbReference type="ChEBI" id="CHEBI:57841"/>
        <dbReference type="ChEBI" id="CHEBI:62899"/>
        <dbReference type="EC" id="2.5.1.3"/>
    </reaction>
</comment>
<dbReference type="InterPro" id="IPR034291">
    <property type="entry name" value="TMP_synthase"/>
</dbReference>
<dbReference type="NCBIfam" id="TIGR00693">
    <property type="entry name" value="thiE"/>
    <property type="match status" value="1"/>
</dbReference>
<reference evidence="14" key="1">
    <citation type="journal article" date="2020" name="mSystems">
        <title>Genome- and Community-Level Interaction Insights into Carbon Utilization and Element Cycling Functions of Hydrothermarchaeota in Hydrothermal Sediment.</title>
        <authorList>
            <person name="Zhou Z."/>
            <person name="Liu Y."/>
            <person name="Xu W."/>
            <person name="Pan J."/>
            <person name="Luo Z.H."/>
            <person name="Li M."/>
        </authorList>
    </citation>
    <scope>NUCLEOTIDE SEQUENCE [LARGE SCALE GENOMIC DNA]</scope>
    <source>
        <strain evidence="14">SpSt-906</strain>
    </source>
</reference>
<keyword evidence="4 9" id="KW-0460">Magnesium</keyword>
<comment type="catalytic activity">
    <reaction evidence="6 9 10">
        <text>4-methyl-5-(2-phosphooxyethyl)-thiazole + 4-amino-2-methyl-5-(diphosphooxymethyl)pyrimidine + H(+) = thiamine phosphate + diphosphate</text>
        <dbReference type="Rhea" id="RHEA:22328"/>
        <dbReference type="ChEBI" id="CHEBI:15378"/>
        <dbReference type="ChEBI" id="CHEBI:33019"/>
        <dbReference type="ChEBI" id="CHEBI:37575"/>
        <dbReference type="ChEBI" id="CHEBI:57841"/>
        <dbReference type="ChEBI" id="CHEBI:58296"/>
        <dbReference type="EC" id="2.5.1.3"/>
    </reaction>
</comment>
<feature type="binding site" evidence="9">
    <location>
        <position position="205"/>
    </location>
    <ligand>
        <name>4-amino-2-methyl-5-(diphosphooxymethyl)pyrimidine</name>
        <dbReference type="ChEBI" id="CHEBI:57841"/>
    </ligand>
</feature>
<dbReference type="GO" id="GO:0009228">
    <property type="term" value="P:thiamine biosynthetic process"/>
    <property type="evidence" value="ECO:0007669"/>
    <property type="project" value="UniProtKB-KW"/>
</dbReference>
<comment type="caution">
    <text evidence="9">Lacks conserved residue(s) required for the propagation of feature annotation.</text>
</comment>
<dbReference type="GO" id="GO:0004789">
    <property type="term" value="F:thiamine-phosphate diphosphorylase activity"/>
    <property type="evidence" value="ECO:0007669"/>
    <property type="project" value="UniProtKB-UniRule"/>
</dbReference>
<dbReference type="InterPro" id="IPR041397">
    <property type="entry name" value="ThiD2"/>
</dbReference>
<evidence type="ECO:0000256" key="6">
    <source>
        <dbReference type="ARBA" id="ARBA00047334"/>
    </source>
</evidence>
<feature type="binding site" evidence="9">
    <location>
        <position position="299"/>
    </location>
    <ligand>
        <name>2-[(2R,5Z)-2-carboxy-4-methylthiazol-5(2H)-ylidene]ethyl phosphate</name>
        <dbReference type="ChEBI" id="CHEBI:62899"/>
    </ligand>
</feature>
<dbReference type="EC" id="2.5.1.3" evidence="9"/>
<feature type="binding site" evidence="9">
    <location>
        <begin position="319"/>
        <end position="320"/>
    </location>
    <ligand>
        <name>2-[(2R,5Z)-2-carboxy-4-methylthiazol-5(2H)-ylidene]ethyl phosphate</name>
        <dbReference type="ChEBI" id="CHEBI:62899"/>
    </ligand>
</feature>
<proteinExistence type="inferred from homology"/>
<evidence type="ECO:0000256" key="4">
    <source>
        <dbReference type="ARBA" id="ARBA00022842"/>
    </source>
</evidence>
<dbReference type="InterPro" id="IPR036206">
    <property type="entry name" value="ThiamineP_synth_sf"/>
</dbReference>
<evidence type="ECO:0000256" key="5">
    <source>
        <dbReference type="ARBA" id="ARBA00022977"/>
    </source>
</evidence>
<feature type="binding site" evidence="9">
    <location>
        <begin position="269"/>
        <end position="271"/>
    </location>
    <ligand>
        <name>2-[(2R,5Z)-2-carboxy-4-methylthiazol-5(2H)-ylidene]ethyl phosphate</name>
        <dbReference type="ChEBI" id="CHEBI:62899"/>
    </ligand>
</feature>
<evidence type="ECO:0000259" key="12">
    <source>
        <dbReference type="Pfam" id="PF02581"/>
    </source>
</evidence>
<evidence type="ECO:0000256" key="1">
    <source>
        <dbReference type="ARBA" id="ARBA00005165"/>
    </source>
</evidence>
<dbReference type="InterPro" id="IPR013785">
    <property type="entry name" value="Aldolase_TIM"/>
</dbReference>
<dbReference type="EMBL" id="DTMQ01000039">
    <property type="protein sequence ID" value="HGE99565.1"/>
    <property type="molecule type" value="Genomic_DNA"/>
</dbReference>
<dbReference type="GO" id="GO:0009229">
    <property type="term" value="P:thiamine diphosphate biosynthetic process"/>
    <property type="evidence" value="ECO:0007669"/>
    <property type="project" value="UniProtKB-UniRule"/>
</dbReference>
<feature type="binding site" evidence="9">
    <location>
        <position position="243"/>
    </location>
    <ligand>
        <name>4-amino-2-methyl-5-(diphosphooxymethyl)pyrimidine</name>
        <dbReference type="ChEBI" id="CHEBI:57841"/>
    </ligand>
</feature>
<evidence type="ECO:0000259" key="13">
    <source>
        <dbReference type="Pfam" id="PF17792"/>
    </source>
</evidence>
<evidence type="ECO:0000256" key="2">
    <source>
        <dbReference type="ARBA" id="ARBA00022679"/>
    </source>
</evidence>
<feature type="binding site" evidence="9">
    <location>
        <position position="225"/>
    </location>
    <ligand>
        <name>Mg(2+)</name>
        <dbReference type="ChEBI" id="CHEBI:18420"/>
    </ligand>
</feature>
<dbReference type="Pfam" id="PF17792">
    <property type="entry name" value="ThiD2"/>
    <property type="match status" value="1"/>
</dbReference>
<dbReference type="Pfam" id="PF02581">
    <property type="entry name" value="TMP-TENI"/>
    <property type="match status" value="1"/>
</dbReference>
<dbReference type="GO" id="GO:0000287">
    <property type="term" value="F:magnesium ion binding"/>
    <property type="evidence" value="ECO:0007669"/>
    <property type="project" value="UniProtKB-UniRule"/>
</dbReference>
<keyword evidence="5 9" id="KW-0784">Thiamine biosynthesis</keyword>
<comment type="caution">
    <text evidence="14">The sequence shown here is derived from an EMBL/GenBank/DDBJ whole genome shotgun (WGS) entry which is preliminary data.</text>
</comment>
<sequence length="341" mass="38619">MIYRIIDVNLNRLREGLKTCEDIIRFHYEDKKLLASLRKIRLSLLPLAKRIGSEVIPFRATEKDLGKKEDFDQLRRKDIADIFFANIKRAEEACRTLEELGRLRMETLPFKKTRFALYELEKEFAQRYGKRLKLNLYAILDIESLPKFFKKVPPLSELGFILANGCDVIQFRGRKDASTQELLKGAEETKRGIEKAKRRVLFLINDRIDIALACGADGVHLGKEDIPWQKARELLPDKIIGATVRNLSDLRIAEESGCDYVGCGSVFPSPTKPSAKVIGLERLRRIVERSSRPVVAIGGINPNNLQKVLKTGVCGVALLSALFANGKLRENLSKVKRIMGS</sequence>
<dbReference type="PANTHER" id="PTHR20857">
    <property type="entry name" value="THIAMINE-PHOSPHATE PYROPHOSPHORYLASE"/>
    <property type="match status" value="1"/>
</dbReference>
<dbReference type="PANTHER" id="PTHR20857:SF15">
    <property type="entry name" value="THIAMINE-PHOSPHATE SYNTHASE"/>
    <property type="match status" value="1"/>
</dbReference>
<evidence type="ECO:0000256" key="8">
    <source>
        <dbReference type="ARBA" id="ARBA00047883"/>
    </source>
</evidence>
<keyword evidence="2 9" id="KW-0808">Transferase</keyword>
<evidence type="ECO:0000256" key="9">
    <source>
        <dbReference type="HAMAP-Rule" id="MF_00097"/>
    </source>
</evidence>
<comment type="cofactor">
    <cofactor evidence="9">
        <name>Mg(2+)</name>
        <dbReference type="ChEBI" id="CHEBI:18420"/>
    </cofactor>
    <text evidence="9">Binds 1 Mg(2+) ion per subunit.</text>
</comment>
<dbReference type="Gene3D" id="3.20.20.70">
    <property type="entry name" value="Aldolase class I"/>
    <property type="match status" value="1"/>
</dbReference>
<feature type="binding site" evidence="9">
    <location>
        <position position="272"/>
    </location>
    <ligand>
        <name>4-amino-2-methyl-5-(diphosphooxymethyl)pyrimidine</name>
        <dbReference type="ChEBI" id="CHEBI:57841"/>
    </ligand>
</feature>
<dbReference type="GO" id="GO:0005737">
    <property type="term" value="C:cytoplasm"/>
    <property type="evidence" value="ECO:0007669"/>
    <property type="project" value="TreeGrafter"/>
</dbReference>
<dbReference type="UniPathway" id="UPA00060">
    <property type="reaction ID" value="UER00141"/>
</dbReference>
<comment type="similarity">
    <text evidence="9 10">Belongs to the thiamine-phosphate synthase family.</text>
</comment>
<dbReference type="HAMAP" id="MF_00097">
    <property type="entry name" value="TMP_synthase"/>
    <property type="match status" value="1"/>
</dbReference>
<dbReference type="CDD" id="cd00564">
    <property type="entry name" value="TMP_TenI"/>
    <property type="match status" value="1"/>
</dbReference>
<gene>
    <name evidence="9 14" type="primary">thiE</name>
    <name evidence="14" type="ORF">ENX07_05805</name>
</gene>
<accession>A0A7C3UPY0</accession>
<feature type="binding site" evidence="9">
    <location>
        <position position="206"/>
    </location>
    <ligand>
        <name>Mg(2+)</name>
        <dbReference type="ChEBI" id="CHEBI:18420"/>
    </ligand>
</feature>
<evidence type="ECO:0000256" key="3">
    <source>
        <dbReference type="ARBA" id="ARBA00022723"/>
    </source>
</evidence>
<comment type="pathway">
    <text evidence="1 9 11">Cofactor biosynthesis; thiamine diphosphate biosynthesis; thiamine phosphate from 4-amino-2-methyl-5-diphosphomethylpyrimidine and 4-methyl-5-(2-phosphoethyl)-thiazole: step 1/1.</text>
</comment>
<evidence type="ECO:0000256" key="11">
    <source>
        <dbReference type="RuleBase" id="RU004253"/>
    </source>
</evidence>
<evidence type="ECO:0000256" key="7">
    <source>
        <dbReference type="ARBA" id="ARBA00047851"/>
    </source>
</evidence>